<reference evidence="2 3" key="1">
    <citation type="submission" date="2020-08" db="EMBL/GenBank/DDBJ databases">
        <title>Genomic Encyclopedia of Type Strains, Phase IV (KMG-IV): sequencing the most valuable type-strain genomes for metagenomic binning, comparative biology and taxonomic classification.</title>
        <authorList>
            <person name="Goeker M."/>
        </authorList>
    </citation>
    <scope>NUCLEOTIDE SEQUENCE [LARGE SCALE GENOMIC DNA]</scope>
    <source>
        <strain evidence="2 3">DSM 5391</strain>
    </source>
</reference>
<dbReference type="Pfam" id="PF00581">
    <property type="entry name" value="Rhodanese"/>
    <property type="match status" value="1"/>
</dbReference>
<dbReference type="InterPro" id="IPR036873">
    <property type="entry name" value="Rhodanese-like_dom_sf"/>
</dbReference>
<gene>
    <name evidence="2" type="ORF">HNR53_001233</name>
</gene>
<name>A0A7X0HPX0_9BACI</name>
<evidence type="ECO:0000313" key="2">
    <source>
        <dbReference type="EMBL" id="MBB6444624.1"/>
    </source>
</evidence>
<feature type="domain" description="Rhodanese" evidence="1">
    <location>
        <begin position="15"/>
        <end position="98"/>
    </location>
</feature>
<dbReference type="PROSITE" id="PS50206">
    <property type="entry name" value="RHODANESE_3"/>
    <property type="match status" value="1"/>
</dbReference>
<keyword evidence="3" id="KW-1185">Reference proteome</keyword>
<protein>
    <submittedName>
        <fullName evidence="2">Rhodanese-related sulfurtransferase</fullName>
    </submittedName>
</protein>
<dbReference type="RefSeq" id="WP_184523884.1">
    <property type="nucleotide sequence ID" value="NZ_JACHGK010000003.1"/>
</dbReference>
<evidence type="ECO:0000259" key="1">
    <source>
        <dbReference type="PROSITE" id="PS50206"/>
    </source>
</evidence>
<accession>A0A7X0HPX0</accession>
<dbReference type="Proteomes" id="UP000531594">
    <property type="component" value="Unassembled WGS sequence"/>
</dbReference>
<evidence type="ECO:0000313" key="3">
    <source>
        <dbReference type="Proteomes" id="UP000531594"/>
    </source>
</evidence>
<keyword evidence="2" id="KW-0808">Transferase</keyword>
<sequence>MKHLTAEEVQQKLKSGEALNLIDVREEDEVAQGKIPGVVHIPLGMIQSRMGELDKDKEYILVCRSGGRSTFAGNFLESQGFKVTNMDGGMLTWTGEVE</sequence>
<dbReference type="InterPro" id="IPR001763">
    <property type="entry name" value="Rhodanese-like_dom"/>
</dbReference>
<dbReference type="GO" id="GO:0016740">
    <property type="term" value="F:transferase activity"/>
    <property type="evidence" value="ECO:0007669"/>
    <property type="project" value="UniProtKB-KW"/>
</dbReference>
<dbReference type="CDD" id="cd00158">
    <property type="entry name" value="RHOD"/>
    <property type="match status" value="1"/>
</dbReference>
<comment type="caution">
    <text evidence="2">The sequence shown here is derived from an EMBL/GenBank/DDBJ whole genome shotgun (WGS) entry which is preliminary data.</text>
</comment>
<organism evidence="2 3">
    <name type="scientific">Bacillus benzoevorans</name>
    <dbReference type="NCBI Taxonomy" id="1456"/>
    <lineage>
        <taxon>Bacteria</taxon>
        <taxon>Bacillati</taxon>
        <taxon>Bacillota</taxon>
        <taxon>Bacilli</taxon>
        <taxon>Bacillales</taxon>
        <taxon>Bacillaceae</taxon>
        <taxon>Bacillus</taxon>
    </lineage>
</organism>
<dbReference type="AlphaFoldDB" id="A0A7X0HPX0"/>
<dbReference type="PANTHER" id="PTHR43031:SF17">
    <property type="entry name" value="SULFURTRANSFERASE YTWF-RELATED"/>
    <property type="match status" value="1"/>
</dbReference>
<dbReference type="InterPro" id="IPR050229">
    <property type="entry name" value="GlpE_sulfurtransferase"/>
</dbReference>
<proteinExistence type="predicted"/>
<dbReference type="Gene3D" id="3.40.250.10">
    <property type="entry name" value="Rhodanese-like domain"/>
    <property type="match status" value="1"/>
</dbReference>
<dbReference type="PANTHER" id="PTHR43031">
    <property type="entry name" value="FAD-DEPENDENT OXIDOREDUCTASE"/>
    <property type="match status" value="1"/>
</dbReference>
<dbReference type="SMART" id="SM00450">
    <property type="entry name" value="RHOD"/>
    <property type="match status" value="1"/>
</dbReference>
<dbReference type="EMBL" id="JACHGK010000003">
    <property type="protein sequence ID" value="MBB6444624.1"/>
    <property type="molecule type" value="Genomic_DNA"/>
</dbReference>
<dbReference type="SUPFAM" id="SSF52821">
    <property type="entry name" value="Rhodanese/Cell cycle control phosphatase"/>
    <property type="match status" value="1"/>
</dbReference>